<evidence type="ECO:0000313" key="1">
    <source>
        <dbReference type="EMBL" id="MBW8726044.1"/>
    </source>
</evidence>
<proteinExistence type="predicted"/>
<dbReference type="Proteomes" id="UP000700706">
    <property type="component" value="Unassembled WGS sequence"/>
</dbReference>
<name>A0A952FNY2_9PROT</name>
<dbReference type="PANTHER" id="PTHR35370">
    <property type="entry name" value="CYTOPLASMIC PROTEIN-RELATED-RELATED"/>
    <property type="match status" value="1"/>
</dbReference>
<dbReference type="PANTHER" id="PTHR35370:SF1">
    <property type="entry name" value="TYPE VI SECRETION SYSTEM COMPONENT TSSF1"/>
    <property type="match status" value="1"/>
</dbReference>
<dbReference type="Pfam" id="PF05947">
    <property type="entry name" value="T6SS_TssF"/>
    <property type="match status" value="1"/>
</dbReference>
<reference evidence="1" key="1">
    <citation type="submission" date="2020-06" db="EMBL/GenBank/DDBJ databases">
        <title>Stable isotope informed genome-resolved metagenomics uncovers potential trophic interactions in rhizosphere soil.</title>
        <authorList>
            <person name="Starr E.P."/>
            <person name="Shi S."/>
            <person name="Blazewicz S.J."/>
            <person name="Koch B.J."/>
            <person name="Probst A.J."/>
            <person name="Hungate B.A."/>
            <person name="Pett-Ridge J."/>
            <person name="Firestone M.K."/>
            <person name="Banfield J.F."/>
        </authorList>
    </citation>
    <scope>NUCLEOTIDE SEQUENCE</scope>
    <source>
        <strain evidence="1">YM_69_17</strain>
    </source>
</reference>
<dbReference type="EMBL" id="JAEKLZ010000195">
    <property type="protein sequence ID" value="MBW8726044.1"/>
    <property type="molecule type" value="Genomic_DNA"/>
</dbReference>
<organism evidence="1 2">
    <name type="scientific">Inquilinus limosus</name>
    <dbReference type="NCBI Taxonomy" id="171674"/>
    <lineage>
        <taxon>Bacteria</taxon>
        <taxon>Pseudomonadati</taxon>
        <taxon>Pseudomonadota</taxon>
        <taxon>Alphaproteobacteria</taxon>
        <taxon>Rhodospirillales</taxon>
        <taxon>Rhodospirillaceae</taxon>
        <taxon>Inquilinus</taxon>
    </lineage>
</organism>
<protein>
    <submittedName>
        <fullName evidence="1">Type VI secretion system baseplate subunit TssF</fullName>
    </submittedName>
</protein>
<dbReference type="AlphaFoldDB" id="A0A952FNY2"/>
<gene>
    <name evidence="1" type="primary">tssF</name>
    <name evidence="1" type="ORF">JF625_12930</name>
</gene>
<dbReference type="InterPro" id="IPR010272">
    <property type="entry name" value="T6SS_TssF"/>
</dbReference>
<dbReference type="NCBIfam" id="TIGR03359">
    <property type="entry name" value="VI_chp_6"/>
    <property type="match status" value="1"/>
</dbReference>
<dbReference type="PIRSF" id="PIRSF028304">
    <property type="entry name" value="UCP028304"/>
    <property type="match status" value="1"/>
</dbReference>
<evidence type="ECO:0000313" key="2">
    <source>
        <dbReference type="Proteomes" id="UP000700706"/>
    </source>
</evidence>
<comment type="caution">
    <text evidence="1">The sequence shown here is derived from an EMBL/GenBank/DDBJ whole genome shotgun (WGS) entry which is preliminary data.</text>
</comment>
<sequence length="602" mass="65804">MAEELLAHYQRELTYIRRLAGEFAAAHPTIAGRLRLSGEATDDPFVARLIEAFAYLNARVRTKLDDDFPELTDALIGILYPHYLSPIPSMTIARFDCAPDLTAANRLPAGFEVNTETVAGDTCLFRTAYPVTLWPIALDTVAFGARPMAAPPNPRAAGTAAILRIGLKCLGDATTFSSLGLDQLRFYLSGPAQQALPLYELIHNNCVSVALAEGPTDPNPVILPPRSIKPVGFAADEGLLPYPARSHLGYRLITEYFAFPEKFLFFDLEGIEAKTLMQSGKRLEIFLYLNRTSADLERSIGVESLAIGCTPMVNLFPLRAEPIAVNQATVDYRVVPDSRRPMATEVYSIQGVEGADAQGQSTRFEPFYAMRPGGRRAYWHADRRPGRPGDPGTEVFLSLVDEAFDPAAPAGMTLSTEILCLNRDLPSRLPFGGGHPRLTPVEAPASVRRVQCLTPPTSTLRPSLGKHGRWRLISHLALNHLSLTDDAGGLDALREVLKLYDFRNAPETQAIIDSLLKVSSRRGSARIPGDALGGFARGVDVAVEFDGERFAAAGLYLFASVLERFLGLYCSVNSFSRLTATVRGRPQPLKRWPARSGETVLL</sequence>
<accession>A0A952FNY2</accession>